<dbReference type="Pfam" id="PF04400">
    <property type="entry name" value="NqrM"/>
    <property type="match status" value="1"/>
</dbReference>
<dbReference type="AlphaFoldDB" id="A0A2I6S617"/>
<dbReference type="Proteomes" id="UP000242205">
    <property type="component" value="Chromosome"/>
</dbReference>
<organism evidence="1 2">
    <name type="scientific">Pseudazoarcus pumilus</name>
    <dbReference type="NCBI Taxonomy" id="2067960"/>
    <lineage>
        <taxon>Bacteria</taxon>
        <taxon>Pseudomonadati</taxon>
        <taxon>Pseudomonadota</taxon>
        <taxon>Betaproteobacteria</taxon>
        <taxon>Rhodocyclales</taxon>
        <taxon>Zoogloeaceae</taxon>
        <taxon>Pseudazoarcus</taxon>
    </lineage>
</organism>
<accession>A0A2I6S617</accession>
<name>A0A2I6S617_9RHOO</name>
<evidence type="ECO:0000313" key="2">
    <source>
        <dbReference type="Proteomes" id="UP000242205"/>
    </source>
</evidence>
<dbReference type="RefSeq" id="WP_102246762.1">
    <property type="nucleotide sequence ID" value="NZ_CP025682.1"/>
</dbReference>
<evidence type="ECO:0008006" key="3">
    <source>
        <dbReference type="Google" id="ProtNLM"/>
    </source>
</evidence>
<proteinExistence type="predicted"/>
<evidence type="ECO:0000313" key="1">
    <source>
        <dbReference type="EMBL" id="AUN94695.1"/>
    </source>
</evidence>
<dbReference type="OrthoDB" id="5296227at2"/>
<dbReference type="PANTHER" id="PTHR40691">
    <property type="entry name" value="(NA+)-NQR MATURATION NQRM"/>
    <property type="match status" value="1"/>
</dbReference>
<keyword evidence="2" id="KW-1185">Reference proteome</keyword>
<dbReference type="PANTHER" id="PTHR40691:SF3">
    <property type="entry name" value="(NA+)-NQR MATURATION NQRM"/>
    <property type="match status" value="1"/>
</dbReference>
<sequence length="65" mass="6873">MTIYIVTFLIMTLAVLAMAVGVLAGRKPIAGSCGGLGKFNVECVAGCDKPCPKREARAQAEEHQH</sequence>
<dbReference type="EMBL" id="CP025682">
    <property type="protein sequence ID" value="AUN94695.1"/>
    <property type="molecule type" value="Genomic_DNA"/>
</dbReference>
<reference evidence="1 2" key="1">
    <citation type="submission" date="2018-01" db="EMBL/GenBank/DDBJ databases">
        <authorList>
            <person name="Fu G.-Y."/>
        </authorList>
    </citation>
    <scope>NUCLEOTIDE SEQUENCE [LARGE SCALE GENOMIC DNA]</scope>
    <source>
        <strain evidence="1 2">SY39</strain>
    </source>
</reference>
<protein>
    <recommendedName>
        <fullName evidence="3">(Na+)-NQR maturation NqrM</fullName>
    </recommendedName>
</protein>
<gene>
    <name evidence="1" type="ORF">C0099_06935</name>
</gene>
<dbReference type="InterPro" id="IPR007495">
    <property type="entry name" value="NqrM"/>
</dbReference>
<dbReference type="KEGG" id="atw:C0099_06935"/>